<accession>A0A1Z5RDH3</accession>
<dbReference type="InParanoid" id="A0A1Z5RDH3"/>
<reference evidence="4" key="2">
    <citation type="journal article" date="2018" name="Plant J.">
        <title>The Sorghum bicolor reference genome: improved assembly, gene annotations, a transcriptome atlas, and signatures of genome organization.</title>
        <authorList>
            <person name="McCormick R.F."/>
            <person name="Truong S.K."/>
            <person name="Sreedasyam A."/>
            <person name="Jenkins J."/>
            <person name="Shu S."/>
            <person name="Sims D."/>
            <person name="Kennedy M."/>
            <person name="Amirebrahimi M."/>
            <person name="Weers B.D."/>
            <person name="McKinley B."/>
            <person name="Mattison A."/>
            <person name="Morishige D.T."/>
            <person name="Grimwood J."/>
            <person name="Schmutz J."/>
            <person name="Mullet J.E."/>
        </authorList>
    </citation>
    <scope>NUCLEOTIDE SEQUENCE [LARGE SCALE GENOMIC DNA]</scope>
    <source>
        <strain evidence="4">cv. BTx623</strain>
    </source>
</reference>
<keyword evidence="2" id="KW-0812">Transmembrane</keyword>
<sequence length="117" mass="13242">MDGPYARVYIFCLVFSAVWWTGQIGRSAHIGCWTWVLVTDRRGCFSFAGNCYLTGIIFARRKGKERRSKQRKTTTSQHRLLRTCPVPSPQKKVNNVRSSGTRLLHSFSGTGSGSDRQ</sequence>
<evidence type="ECO:0000256" key="1">
    <source>
        <dbReference type="SAM" id="MobiDB-lite"/>
    </source>
</evidence>
<feature type="region of interest" description="Disordered" evidence="1">
    <location>
        <begin position="86"/>
        <end position="117"/>
    </location>
</feature>
<feature type="transmembrane region" description="Helical" evidence="2">
    <location>
        <begin position="6"/>
        <end position="22"/>
    </location>
</feature>
<evidence type="ECO:0000313" key="3">
    <source>
        <dbReference type="EMBL" id="OQU81639.1"/>
    </source>
</evidence>
<keyword evidence="4" id="KW-1185">Reference proteome</keyword>
<dbReference type="Gramene" id="OQU81639">
    <property type="protein sequence ID" value="OQU81639"/>
    <property type="gene ID" value="SORBI_3006G089350"/>
</dbReference>
<dbReference type="Proteomes" id="UP000000768">
    <property type="component" value="Chromosome 6"/>
</dbReference>
<organism evidence="3 4">
    <name type="scientific">Sorghum bicolor</name>
    <name type="common">Sorghum</name>
    <name type="synonym">Sorghum vulgare</name>
    <dbReference type="NCBI Taxonomy" id="4558"/>
    <lineage>
        <taxon>Eukaryota</taxon>
        <taxon>Viridiplantae</taxon>
        <taxon>Streptophyta</taxon>
        <taxon>Embryophyta</taxon>
        <taxon>Tracheophyta</taxon>
        <taxon>Spermatophyta</taxon>
        <taxon>Magnoliopsida</taxon>
        <taxon>Liliopsida</taxon>
        <taxon>Poales</taxon>
        <taxon>Poaceae</taxon>
        <taxon>PACMAD clade</taxon>
        <taxon>Panicoideae</taxon>
        <taxon>Andropogonodae</taxon>
        <taxon>Andropogoneae</taxon>
        <taxon>Sorghinae</taxon>
        <taxon>Sorghum</taxon>
    </lineage>
</organism>
<protein>
    <submittedName>
        <fullName evidence="3">Uncharacterized protein</fullName>
    </submittedName>
</protein>
<name>A0A1Z5RDH3_SORBI</name>
<reference evidence="3 4" key="1">
    <citation type="journal article" date="2009" name="Nature">
        <title>The Sorghum bicolor genome and the diversification of grasses.</title>
        <authorList>
            <person name="Paterson A.H."/>
            <person name="Bowers J.E."/>
            <person name="Bruggmann R."/>
            <person name="Dubchak I."/>
            <person name="Grimwood J."/>
            <person name="Gundlach H."/>
            <person name="Haberer G."/>
            <person name="Hellsten U."/>
            <person name="Mitros T."/>
            <person name="Poliakov A."/>
            <person name="Schmutz J."/>
            <person name="Spannagl M."/>
            <person name="Tang H."/>
            <person name="Wang X."/>
            <person name="Wicker T."/>
            <person name="Bharti A.K."/>
            <person name="Chapman J."/>
            <person name="Feltus F.A."/>
            <person name="Gowik U."/>
            <person name="Grigoriev I.V."/>
            <person name="Lyons E."/>
            <person name="Maher C.A."/>
            <person name="Martis M."/>
            <person name="Narechania A."/>
            <person name="Otillar R.P."/>
            <person name="Penning B.W."/>
            <person name="Salamov A.A."/>
            <person name="Wang Y."/>
            <person name="Zhang L."/>
            <person name="Carpita N.C."/>
            <person name="Freeling M."/>
            <person name="Gingle A.R."/>
            <person name="Hash C.T."/>
            <person name="Keller B."/>
            <person name="Klein P."/>
            <person name="Kresovich S."/>
            <person name="McCann M.C."/>
            <person name="Ming R."/>
            <person name="Peterson D.G."/>
            <person name="Mehboob-ur-Rahman"/>
            <person name="Ware D."/>
            <person name="Westhoff P."/>
            <person name="Mayer K.F."/>
            <person name="Messing J."/>
            <person name="Rokhsar D.S."/>
        </authorList>
    </citation>
    <scope>NUCLEOTIDE SEQUENCE [LARGE SCALE GENOMIC DNA]</scope>
    <source>
        <strain evidence="4">cv. BTx623</strain>
    </source>
</reference>
<gene>
    <name evidence="3" type="ORF">SORBI_3006G089350</name>
</gene>
<feature type="compositionally biased region" description="Polar residues" evidence="1">
    <location>
        <begin position="91"/>
        <end position="101"/>
    </location>
</feature>
<proteinExistence type="predicted"/>
<keyword evidence="2" id="KW-0472">Membrane</keyword>
<dbReference type="AlphaFoldDB" id="A0A1Z5RDH3"/>
<keyword evidence="2" id="KW-1133">Transmembrane helix</keyword>
<evidence type="ECO:0000256" key="2">
    <source>
        <dbReference type="SAM" id="Phobius"/>
    </source>
</evidence>
<dbReference type="EMBL" id="CM000765">
    <property type="protein sequence ID" value="OQU81639.1"/>
    <property type="molecule type" value="Genomic_DNA"/>
</dbReference>
<evidence type="ECO:0000313" key="4">
    <source>
        <dbReference type="Proteomes" id="UP000000768"/>
    </source>
</evidence>